<comment type="subcellular location">
    <subcellularLocation>
        <location evidence="1">Nucleus</location>
    </subcellularLocation>
</comment>
<dbReference type="SUPFAM" id="SSF109905">
    <property type="entry name" value="Surp module (SWAP domain)"/>
    <property type="match status" value="1"/>
</dbReference>
<reference evidence="8" key="1">
    <citation type="submission" date="2015-07" db="EMBL/GenBank/DDBJ databases">
        <title>Transcriptome Assembly of Anthurium amnicola.</title>
        <authorList>
            <person name="Suzuki J."/>
        </authorList>
    </citation>
    <scope>NUCLEOTIDE SEQUENCE</scope>
</reference>
<dbReference type="SMART" id="SM00443">
    <property type="entry name" value="G_patch"/>
    <property type="match status" value="1"/>
</dbReference>
<evidence type="ECO:0000259" key="7">
    <source>
        <dbReference type="PROSITE" id="PS50174"/>
    </source>
</evidence>
<feature type="compositionally biased region" description="Basic and acidic residues" evidence="5">
    <location>
        <begin position="20"/>
        <end position="37"/>
    </location>
</feature>
<sequence>MGKDSASDLFVNDGSFMEKFKQLQQGKREESPREEPKSSVSSSSMPLRTNTTNTFLIKKPLDVKTNDVKKPSISTSGGKLAFSLKQKSKVSVAPVKLGADEDELEEDAENGPCEVSAKRQKLGLPDAFGASSGHGNVAPSPPRDPAVRNVADKLASFVAKNGRQFEHVTRQRNPGDTPFKFLFDSNCKDYKYYEYRLLEEEKLLAHQKETQAPRTGTASPATSRTSSGSQRALSQHSNYQTPASALYESNEGSSGEASGASAADPIAMMEFYMKKAAHEERKRQPRQSKDEMPPPASLQAPPKKGHHMGDFIPLEELEKFLSNCNDVSGQKSAREAAERAKIQADNVGHKLLSKMGWKEGEGLGSSKSGRADPVMAGVVKRDNLGVGAEKPGEVTSEDDIYEQYKKRMMLGYRYRPNPLNNPRKAYY</sequence>
<feature type="region of interest" description="Disordered" evidence="5">
    <location>
        <begin position="20"/>
        <end position="90"/>
    </location>
</feature>
<dbReference type="InterPro" id="IPR035967">
    <property type="entry name" value="SWAP/Surp_sf"/>
</dbReference>
<dbReference type="AlphaFoldDB" id="A0A1D1Z699"/>
<dbReference type="GO" id="GO:0005654">
    <property type="term" value="C:nucleoplasm"/>
    <property type="evidence" value="ECO:0007669"/>
    <property type="project" value="TreeGrafter"/>
</dbReference>
<dbReference type="SMART" id="SM00648">
    <property type="entry name" value="SWAP"/>
    <property type="match status" value="1"/>
</dbReference>
<feature type="domain" description="G-patch" evidence="7">
    <location>
        <begin position="344"/>
        <end position="391"/>
    </location>
</feature>
<dbReference type="GO" id="GO:0003723">
    <property type="term" value="F:RNA binding"/>
    <property type="evidence" value="ECO:0007669"/>
    <property type="project" value="InterPro"/>
</dbReference>
<accession>A0A1D1Z699</accession>
<protein>
    <submittedName>
        <fullName evidence="8">SURP and G-patch domain-containing protein 1-like protein</fullName>
    </submittedName>
</protein>
<evidence type="ECO:0000256" key="1">
    <source>
        <dbReference type="ARBA" id="ARBA00004123"/>
    </source>
</evidence>
<dbReference type="Pfam" id="PF01805">
    <property type="entry name" value="Surp"/>
    <property type="match status" value="1"/>
</dbReference>
<dbReference type="GO" id="GO:0008380">
    <property type="term" value="P:RNA splicing"/>
    <property type="evidence" value="ECO:0007669"/>
    <property type="project" value="UniProtKB-KW"/>
</dbReference>
<organism evidence="8">
    <name type="scientific">Anthurium amnicola</name>
    <dbReference type="NCBI Taxonomy" id="1678845"/>
    <lineage>
        <taxon>Eukaryota</taxon>
        <taxon>Viridiplantae</taxon>
        <taxon>Streptophyta</taxon>
        <taxon>Embryophyta</taxon>
        <taxon>Tracheophyta</taxon>
        <taxon>Spermatophyta</taxon>
        <taxon>Magnoliopsida</taxon>
        <taxon>Liliopsida</taxon>
        <taxon>Araceae</taxon>
        <taxon>Pothoideae</taxon>
        <taxon>Potheae</taxon>
        <taxon>Anthurium</taxon>
    </lineage>
</organism>
<dbReference type="PANTHER" id="PTHR23340">
    <property type="entry name" value="ARGININE/SERINE RICH SPLICING FACTOR SF4/14"/>
    <property type="match status" value="1"/>
</dbReference>
<gene>
    <name evidence="8" type="primary">At3g52120_8</name>
    <name evidence="8" type="ORF">g.99719</name>
</gene>
<feature type="compositionally biased region" description="Basic and acidic residues" evidence="5">
    <location>
        <begin position="59"/>
        <end position="70"/>
    </location>
</feature>
<dbReference type="Gene3D" id="1.10.10.790">
    <property type="entry name" value="Surp module"/>
    <property type="match status" value="1"/>
</dbReference>
<dbReference type="GO" id="GO:0006397">
    <property type="term" value="P:mRNA processing"/>
    <property type="evidence" value="ECO:0007669"/>
    <property type="project" value="UniProtKB-KW"/>
</dbReference>
<feature type="region of interest" description="Disordered" evidence="5">
    <location>
        <begin position="277"/>
        <end position="308"/>
    </location>
</feature>
<feature type="compositionally biased region" description="Basic and acidic residues" evidence="5">
    <location>
        <begin position="277"/>
        <end position="292"/>
    </location>
</feature>
<keyword evidence="3" id="KW-0508">mRNA splicing</keyword>
<feature type="compositionally biased region" description="Polar residues" evidence="5">
    <location>
        <begin position="45"/>
        <end position="55"/>
    </location>
</feature>
<evidence type="ECO:0000256" key="2">
    <source>
        <dbReference type="ARBA" id="ARBA00022664"/>
    </source>
</evidence>
<feature type="compositionally biased region" description="Polar residues" evidence="5">
    <location>
        <begin position="212"/>
        <end position="239"/>
    </location>
</feature>
<keyword evidence="2" id="KW-0507">mRNA processing</keyword>
<dbReference type="PROSITE" id="PS50128">
    <property type="entry name" value="SURP"/>
    <property type="match status" value="1"/>
</dbReference>
<dbReference type="Pfam" id="PF01585">
    <property type="entry name" value="G-patch"/>
    <property type="match status" value="1"/>
</dbReference>
<dbReference type="InterPro" id="IPR040169">
    <property type="entry name" value="SUGP1/2"/>
</dbReference>
<evidence type="ECO:0000256" key="3">
    <source>
        <dbReference type="ARBA" id="ARBA00023187"/>
    </source>
</evidence>
<dbReference type="EMBL" id="GDJX01005486">
    <property type="protein sequence ID" value="JAT62450.1"/>
    <property type="molecule type" value="Transcribed_RNA"/>
</dbReference>
<evidence type="ECO:0000313" key="8">
    <source>
        <dbReference type="EMBL" id="JAT62450.1"/>
    </source>
</evidence>
<dbReference type="PANTHER" id="PTHR23340:SF0">
    <property type="entry name" value="SURP AND G-PATCH DOMAIN-CONTAINING PROTEIN 1 ISOFORM X1"/>
    <property type="match status" value="1"/>
</dbReference>
<name>A0A1D1Z699_9ARAE</name>
<keyword evidence="4" id="KW-0539">Nucleus</keyword>
<evidence type="ECO:0000259" key="6">
    <source>
        <dbReference type="PROSITE" id="PS50128"/>
    </source>
</evidence>
<dbReference type="InterPro" id="IPR000061">
    <property type="entry name" value="Surp"/>
</dbReference>
<evidence type="ECO:0000256" key="4">
    <source>
        <dbReference type="ARBA" id="ARBA00023242"/>
    </source>
</evidence>
<evidence type="ECO:0000256" key="5">
    <source>
        <dbReference type="SAM" id="MobiDB-lite"/>
    </source>
</evidence>
<feature type="domain" description="SURP motif" evidence="6">
    <location>
        <begin position="150"/>
        <end position="193"/>
    </location>
</feature>
<feature type="region of interest" description="Disordered" evidence="5">
    <location>
        <begin position="206"/>
        <end position="239"/>
    </location>
</feature>
<feature type="region of interest" description="Disordered" evidence="5">
    <location>
        <begin position="125"/>
        <end position="147"/>
    </location>
</feature>
<dbReference type="InterPro" id="IPR000467">
    <property type="entry name" value="G_patch_dom"/>
</dbReference>
<proteinExistence type="predicted"/>
<dbReference type="PROSITE" id="PS50174">
    <property type="entry name" value="G_PATCH"/>
    <property type="match status" value="1"/>
</dbReference>